<dbReference type="PANTHER" id="PTHR31876:SF26">
    <property type="entry name" value="PROTEIN LIKE COV 2"/>
    <property type="match status" value="1"/>
</dbReference>
<feature type="transmembrane region" description="Helical" evidence="2">
    <location>
        <begin position="36"/>
        <end position="57"/>
    </location>
</feature>
<evidence type="ECO:0008006" key="5">
    <source>
        <dbReference type="Google" id="ProtNLM"/>
    </source>
</evidence>
<keyword evidence="2" id="KW-0812">Transmembrane</keyword>
<dbReference type="Pfam" id="PF04367">
    <property type="entry name" value="DUF502"/>
    <property type="match status" value="1"/>
</dbReference>
<feature type="region of interest" description="Disordered" evidence="1">
    <location>
        <begin position="358"/>
        <end position="392"/>
    </location>
</feature>
<evidence type="ECO:0000256" key="2">
    <source>
        <dbReference type="SAM" id="Phobius"/>
    </source>
</evidence>
<keyword evidence="4" id="KW-1185">Reference proteome</keyword>
<dbReference type="PANTHER" id="PTHR31876">
    <property type="entry name" value="COV-LIKE PROTEIN 1"/>
    <property type="match status" value="1"/>
</dbReference>
<gene>
    <name evidence="3" type="ORF">V22_33780</name>
</gene>
<name>A0A517TCL3_9PLAN</name>
<dbReference type="KEGG" id="chya:V22_33780"/>
<sequence length="392" mass="43266">MIHVDPPGTDRPLMADDSTHSPEPLLTAASRSPGRIFLRGLAISLPSILTLVILLWLGGLVYRNIIHPISWTVQYSMAKATSAARPAEGLVDWKHLPELKFTRAPYDATYRITSDRLTRLEARRRAMQNADQLVPASWLEEDPEGVYVVYGNQAVPYAHYRDVAEHTPAREMPTNALDLYAARVTIEFFGSSFILSLLAVTITLAGIYFAGRVVTVRLGAYLVNRFEENVLGKLPLVSKVYTSVKQVTDFLFSERTVEYNRVVAIEYPRNGIWSLGFVTGASMQQLAVAASEPMVSVLIPTSPMPMTGYTMSLPRSHVLDLDITVDQAFQFTISCGVLVPPNQVVTAASLEKQIRERLNGHGPERSAVPKGGAPLTDLQPPDNPDEDTADYD</sequence>
<organism evidence="3 4">
    <name type="scientific">Calycomorphotria hydatis</name>
    <dbReference type="NCBI Taxonomy" id="2528027"/>
    <lineage>
        <taxon>Bacteria</taxon>
        <taxon>Pseudomonadati</taxon>
        <taxon>Planctomycetota</taxon>
        <taxon>Planctomycetia</taxon>
        <taxon>Planctomycetales</taxon>
        <taxon>Planctomycetaceae</taxon>
        <taxon>Calycomorphotria</taxon>
    </lineage>
</organism>
<feature type="region of interest" description="Disordered" evidence="1">
    <location>
        <begin position="1"/>
        <end position="25"/>
    </location>
</feature>
<dbReference type="Proteomes" id="UP000319976">
    <property type="component" value="Chromosome"/>
</dbReference>
<evidence type="ECO:0000313" key="4">
    <source>
        <dbReference type="Proteomes" id="UP000319976"/>
    </source>
</evidence>
<feature type="compositionally biased region" description="Acidic residues" evidence="1">
    <location>
        <begin position="383"/>
        <end position="392"/>
    </location>
</feature>
<keyword evidence="2" id="KW-1133">Transmembrane helix</keyword>
<dbReference type="EMBL" id="CP036316">
    <property type="protein sequence ID" value="QDT66114.1"/>
    <property type="molecule type" value="Genomic_DNA"/>
</dbReference>
<keyword evidence="2" id="KW-0472">Membrane</keyword>
<evidence type="ECO:0000313" key="3">
    <source>
        <dbReference type="EMBL" id="QDT66114.1"/>
    </source>
</evidence>
<feature type="transmembrane region" description="Helical" evidence="2">
    <location>
        <begin position="188"/>
        <end position="210"/>
    </location>
</feature>
<accession>A0A517TCL3</accession>
<reference evidence="3 4" key="1">
    <citation type="submission" date="2019-02" db="EMBL/GenBank/DDBJ databases">
        <title>Deep-cultivation of Planctomycetes and their phenomic and genomic characterization uncovers novel biology.</title>
        <authorList>
            <person name="Wiegand S."/>
            <person name="Jogler M."/>
            <person name="Boedeker C."/>
            <person name="Pinto D."/>
            <person name="Vollmers J."/>
            <person name="Rivas-Marin E."/>
            <person name="Kohn T."/>
            <person name="Peeters S.H."/>
            <person name="Heuer A."/>
            <person name="Rast P."/>
            <person name="Oberbeckmann S."/>
            <person name="Bunk B."/>
            <person name="Jeske O."/>
            <person name="Meyerdierks A."/>
            <person name="Storesund J.E."/>
            <person name="Kallscheuer N."/>
            <person name="Luecker S."/>
            <person name="Lage O.M."/>
            <person name="Pohl T."/>
            <person name="Merkel B.J."/>
            <person name="Hornburger P."/>
            <person name="Mueller R.-W."/>
            <person name="Bruemmer F."/>
            <person name="Labrenz M."/>
            <person name="Spormann A.M."/>
            <person name="Op den Camp H."/>
            <person name="Overmann J."/>
            <person name="Amann R."/>
            <person name="Jetten M.S.M."/>
            <person name="Mascher T."/>
            <person name="Medema M.H."/>
            <person name="Devos D.P."/>
            <person name="Kaster A.-K."/>
            <person name="Ovreas L."/>
            <person name="Rohde M."/>
            <person name="Galperin M.Y."/>
            <person name="Jogler C."/>
        </authorList>
    </citation>
    <scope>NUCLEOTIDE SEQUENCE [LARGE SCALE GENOMIC DNA]</scope>
    <source>
        <strain evidence="3 4">V22</strain>
    </source>
</reference>
<dbReference type="InterPro" id="IPR007462">
    <property type="entry name" value="COV1-like"/>
</dbReference>
<dbReference type="AlphaFoldDB" id="A0A517TCL3"/>
<evidence type="ECO:0000256" key="1">
    <source>
        <dbReference type="SAM" id="MobiDB-lite"/>
    </source>
</evidence>
<proteinExistence type="predicted"/>
<protein>
    <recommendedName>
        <fullName evidence="5">DUF502 domain-containing protein</fullName>
    </recommendedName>
</protein>